<organism evidence="1">
    <name type="scientific">uncultured Sporomusa sp</name>
    <dbReference type="NCBI Taxonomy" id="307249"/>
    <lineage>
        <taxon>Bacteria</taxon>
        <taxon>Bacillati</taxon>
        <taxon>Bacillota</taxon>
        <taxon>Negativicutes</taxon>
        <taxon>Selenomonadales</taxon>
        <taxon>Sporomusaceae</taxon>
        <taxon>Sporomusa</taxon>
        <taxon>environmental samples</taxon>
    </lineage>
</organism>
<dbReference type="RefSeq" id="WP_288185990.1">
    <property type="nucleotide sequence ID" value="NZ_LT608335.1"/>
</dbReference>
<gene>
    <name evidence="1" type="ORF">KL86SPO_70474</name>
</gene>
<evidence type="ECO:0000313" key="1">
    <source>
        <dbReference type="EMBL" id="SCM83616.1"/>
    </source>
</evidence>
<sequence length="303" mass="36035">MEEITIVTALFDIGREKWTGFERNKNEYIEYFKFWARMRNNVVVYTDHETAEQVRMIRNSFGLTDRTTVIVIDDITVFDAEIYRLMERVLSNETAIKFRRKPNSPECYNALYDYMMYLKPYFIADAIKQGFADGMIAWMDFGYNHGGKFYTNPLEFDYLWKFDFSPKIHLFSVETLDDMPIFEIVRTMKTYVAGGIVVAPPNLWEVLAALFRKHVCSLASCGMMDDDQTLLIMAYRERPELFEIHPIEDFFCPLKDFGGSHLTIYWRQSKRTRLTARKLWQKRHYRQALQGYLKYAVEKLRSK</sequence>
<accession>A0A212M1I1</accession>
<reference evidence="1" key="1">
    <citation type="submission" date="2016-08" db="EMBL/GenBank/DDBJ databases">
        <authorList>
            <person name="Seilhamer J.J."/>
        </authorList>
    </citation>
    <scope>NUCLEOTIDE SEQUENCE</scope>
    <source>
        <strain evidence="1">86</strain>
    </source>
</reference>
<dbReference type="AlphaFoldDB" id="A0A212M1I1"/>
<name>A0A212M1I1_9FIRM</name>
<dbReference type="InterPro" id="IPR011735">
    <property type="entry name" value="WlaTC/HtrL_glycosyltransf"/>
</dbReference>
<proteinExistence type="predicted"/>
<protein>
    <submittedName>
        <fullName evidence="1">HtrL family protein</fullName>
    </submittedName>
</protein>
<dbReference type="EMBL" id="FMJE01000007">
    <property type="protein sequence ID" value="SCM83616.1"/>
    <property type="molecule type" value="Genomic_DNA"/>
</dbReference>
<dbReference type="Pfam" id="PF09612">
    <property type="entry name" value="HtrL_YibB"/>
    <property type="match status" value="1"/>
</dbReference>